<dbReference type="EMBL" id="JPKY01000079">
    <property type="protein sequence ID" value="KFH43037.1"/>
    <property type="molecule type" value="Genomic_DNA"/>
</dbReference>
<sequence length="275" mass="31587">MKRWLLPRYQGPKLAPFPFKDPVNPALTISGYLGGGLHSHVFEAELDGKKYALKLFKFFDPWATPFKAQLKLGLITLEEVASVCDPFNCECRAYGRLKEVGREDLAIECHGYICLSPEQGAELADRGYDDWCRRDRHVRKPIMGIVKELLDPRRPHFTPKHYDRMRKDVTDRNALGIVVLDIRAENYIDGRLVDLSKAYVSPHPALDWDSTIVPRDMVQEFCTRDQLCFDEMMTDWNEARPRSCSGAFYDWKQGARNVARLSRTGSGHGPINKRQ</sequence>
<dbReference type="STRING" id="857340.A0A086T105"/>
<dbReference type="Pfam" id="PF13095">
    <property type="entry name" value="FTA2"/>
    <property type="match status" value="1"/>
</dbReference>
<dbReference type="InterPro" id="IPR025213">
    <property type="entry name" value="Sim4_Fta2"/>
</dbReference>
<dbReference type="Proteomes" id="UP000029964">
    <property type="component" value="Unassembled WGS sequence"/>
</dbReference>
<dbReference type="AlphaFoldDB" id="A0A086T105"/>
<evidence type="ECO:0008006" key="3">
    <source>
        <dbReference type="Google" id="ProtNLM"/>
    </source>
</evidence>
<proteinExistence type="predicted"/>
<evidence type="ECO:0000313" key="1">
    <source>
        <dbReference type="EMBL" id="KFH43037.1"/>
    </source>
</evidence>
<evidence type="ECO:0000313" key="2">
    <source>
        <dbReference type="Proteomes" id="UP000029964"/>
    </source>
</evidence>
<comment type="caution">
    <text evidence="1">The sequence shown here is derived from an EMBL/GenBank/DDBJ whole genome shotgun (WGS) entry which is preliminary data.</text>
</comment>
<gene>
    <name evidence="1" type="ORF">ACRE_062450</name>
</gene>
<dbReference type="HOGENOM" id="CLU_042091_1_0_1"/>
<dbReference type="OrthoDB" id="3432781at2759"/>
<protein>
    <recommendedName>
        <fullName evidence="3">Protein kinase domain-containing protein</fullName>
    </recommendedName>
</protein>
<name>A0A086T105_HAPC1</name>
<reference evidence="2" key="1">
    <citation type="journal article" date="2014" name="Genome Announc.">
        <title>Genome sequence and annotation of Acremonium chrysogenum, producer of the beta-lactam antibiotic cephalosporin C.</title>
        <authorList>
            <person name="Terfehr D."/>
            <person name="Dahlmann T.A."/>
            <person name="Specht T."/>
            <person name="Zadra I."/>
            <person name="Kuernsteiner H."/>
            <person name="Kueck U."/>
        </authorList>
    </citation>
    <scope>NUCLEOTIDE SEQUENCE [LARGE SCALE GENOMIC DNA]</scope>
    <source>
        <strain evidence="2">ATCC 11550 / CBS 779.69 / DSM 880 / IAM 14645 / JCM 23072 / IMI 49137</strain>
    </source>
</reference>
<keyword evidence="2" id="KW-1185">Reference proteome</keyword>
<accession>A0A086T105</accession>
<organism evidence="1 2">
    <name type="scientific">Hapsidospora chrysogenum (strain ATCC 11550 / CBS 779.69 / DSM 880 / IAM 14645 / JCM 23072 / IMI 49137)</name>
    <name type="common">Acremonium chrysogenum</name>
    <dbReference type="NCBI Taxonomy" id="857340"/>
    <lineage>
        <taxon>Eukaryota</taxon>
        <taxon>Fungi</taxon>
        <taxon>Dikarya</taxon>
        <taxon>Ascomycota</taxon>
        <taxon>Pezizomycotina</taxon>
        <taxon>Sordariomycetes</taxon>
        <taxon>Hypocreomycetidae</taxon>
        <taxon>Hypocreales</taxon>
        <taxon>Bionectriaceae</taxon>
        <taxon>Hapsidospora</taxon>
    </lineage>
</organism>